<dbReference type="PANTHER" id="PTHR28065">
    <property type="entry name" value="FREQUENIN"/>
    <property type="match status" value="1"/>
</dbReference>
<protein>
    <recommendedName>
        <fullName evidence="2">Gag1-like clamp domain-containing protein</fullName>
    </recommendedName>
</protein>
<gene>
    <name evidence="3" type="ORF">M501DRAFT_1009059</name>
</gene>
<name>A0A9P4S364_9PEZI</name>
<accession>A0A9P4S364</accession>
<dbReference type="PANTHER" id="PTHR28065:SF1">
    <property type="entry name" value="DUF4050 DOMAIN-CONTAINING PROTEIN"/>
    <property type="match status" value="1"/>
</dbReference>
<proteinExistence type="predicted"/>
<organism evidence="3 4">
    <name type="scientific">Patellaria atrata CBS 101060</name>
    <dbReference type="NCBI Taxonomy" id="1346257"/>
    <lineage>
        <taxon>Eukaryota</taxon>
        <taxon>Fungi</taxon>
        <taxon>Dikarya</taxon>
        <taxon>Ascomycota</taxon>
        <taxon>Pezizomycotina</taxon>
        <taxon>Dothideomycetes</taxon>
        <taxon>Dothideomycetes incertae sedis</taxon>
        <taxon>Patellariales</taxon>
        <taxon>Patellariaceae</taxon>
        <taxon>Patellaria</taxon>
    </lineage>
</organism>
<comment type="caution">
    <text evidence="3">The sequence shown here is derived from an EMBL/GenBank/DDBJ whole genome shotgun (WGS) entry which is preliminary data.</text>
</comment>
<sequence>MATDQSASRAARRQLAEHLRDNWTWPPTFTPLETDEDPIVKATLTRERYYSSYSSEDEDETPISNPSTAAATVGLEKREHARTMSDPYRFEGPDAVGPELKKETESKRRRRWREEAEEMTWNEGLRCWIERRDYWTGATGVRRRAVGVSTMHGTNGHAIAAQINPALYPEIYTKVVLSSRTPSVPINLADMTRALVQGWKDDGEWPPKPSIPEPVIAGKRGKLARRVVPGMRGEVGEGGQGAVASREKHPHVKRGVESVKRAFRLSGSGSGERSEEKLGD</sequence>
<evidence type="ECO:0000256" key="1">
    <source>
        <dbReference type="SAM" id="MobiDB-lite"/>
    </source>
</evidence>
<feature type="region of interest" description="Disordered" evidence="1">
    <location>
        <begin position="51"/>
        <end position="70"/>
    </location>
</feature>
<dbReference type="InterPro" id="IPR025124">
    <property type="entry name" value="Gag1-like_clamp"/>
</dbReference>
<evidence type="ECO:0000313" key="3">
    <source>
        <dbReference type="EMBL" id="KAF2834606.1"/>
    </source>
</evidence>
<evidence type="ECO:0000259" key="2">
    <source>
        <dbReference type="Pfam" id="PF13259"/>
    </source>
</evidence>
<evidence type="ECO:0000313" key="4">
    <source>
        <dbReference type="Proteomes" id="UP000799429"/>
    </source>
</evidence>
<dbReference type="InterPro" id="IPR053274">
    <property type="entry name" value="Fluconazole_resistance"/>
</dbReference>
<keyword evidence="4" id="KW-1185">Reference proteome</keyword>
<feature type="domain" description="Gag1-like clamp" evidence="2">
    <location>
        <begin position="87"/>
        <end position="206"/>
    </location>
</feature>
<dbReference type="Pfam" id="PF13259">
    <property type="entry name" value="clamp_Gag1-like"/>
    <property type="match status" value="1"/>
</dbReference>
<reference evidence="3" key="1">
    <citation type="journal article" date="2020" name="Stud. Mycol.">
        <title>101 Dothideomycetes genomes: a test case for predicting lifestyles and emergence of pathogens.</title>
        <authorList>
            <person name="Haridas S."/>
            <person name="Albert R."/>
            <person name="Binder M."/>
            <person name="Bloem J."/>
            <person name="Labutti K."/>
            <person name="Salamov A."/>
            <person name="Andreopoulos B."/>
            <person name="Baker S."/>
            <person name="Barry K."/>
            <person name="Bills G."/>
            <person name="Bluhm B."/>
            <person name="Cannon C."/>
            <person name="Castanera R."/>
            <person name="Culley D."/>
            <person name="Daum C."/>
            <person name="Ezra D."/>
            <person name="Gonzalez J."/>
            <person name="Henrissat B."/>
            <person name="Kuo A."/>
            <person name="Liang C."/>
            <person name="Lipzen A."/>
            <person name="Lutzoni F."/>
            <person name="Magnuson J."/>
            <person name="Mondo S."/>
            <person name="Nolan M."/>
            <person name="Ohm R."/>
            <person name="Pangilinan J."/>
            <person name="Park H.-J."/>
            <person name="Ramirez L."/>
            <person name="Alfaro M."/>
            <person name="Sun H."/>
            <person name="Tritt A."/>
            <person name="Yoshinaga Y."/>
            <person name="Zwiers L.-H."/>
            <person name="Turgeon B."/>
            <person name="Goodwin S."/>
            <person name="Spatafora J."/>
            <person name="Crous P."/>
            <person name="Grigoriev I."/>
        </authorList>
    </citation>
    <scope>NUCLEOTIDE SEQUENCE</scope>
    <source>
        <strain evidence="3">CBS 101060</strain>
    </source>
</reference>
<dbReference type="EMBL" id="MU006116">
    <property type="protein sequence ID" value="KAF2834606.1"/>
    <property type="molecule type" value="Genomic_DNA"/>
</dbReference>
<feature type="region of interest" description="Disordered" evidence="1">
    <location>
        <begin position="261"/>
        <end position="280"/>
    </location>
</feature>
<dbReference type="Proteomes" id="UP000799429">
    <property type="component" value="Unassembled WGS sequence"/>
</dbReference>
<dbReference type="AlphaFoldDB" id="A0A9P4S364"/>
<feature type="region of interest" description="Disordered" evidence="1">
    <location>
        <begin position="232"/>
        <end position="256"/>
    </location>
</feature>
<dbReference type="OrthoDB" id="5422958at2759"/>